<keyword evidence="1" id="KW-0040">ANK repeat</keyword>
<dbReference type="SUPFAM" id="SSF48403">
    <property type="entry name" value="Ankyrin repeat"/>
    <property type="match status" value="1"/>
</dbReference>
<gene>
    <name evidence="2" type="ORF">CDEB00056_LOCUS18047</name>
</gene>
<organism evidence="2">
    <name type="scientific">Chaetoceros debilis</name>
    <dbReference type="NCBI Taxonomy" id="122233"/>
    <lineage>
        <taxon>Eukaryota</taxon>
        <taxon>Sar</taxon>
        <taxon>Stramenopiles</taxon>
        <taxon>Ochrophyta</taxon>
        <taxon>Bacillariophyta</taxon>
        <taxon>Coscinodiscophyceae</taxon>
        <taxon>Chaetocerotophycidae</taxon>
        <taxon>Chaetocerotales</taxon>
        <taxon>Chaetocerotaceae</taxon>
        <taxon>Chaetoceros</taxon>
    </lineage>
</organism>
<dbReference type="PROSITE" id="PS50088">
    <property type="entry name" value="ANK_REPEAT"/>
    <property type="match status" value="1"/>
</dbReference>
<evidence type="ECO:0000256" key="1">
    <source>
        <dbReference type="PROSITE-ProRule" id="PRU00023"/>
    </source>
</evidence>
<evidence type="ECO:0000313" key="2">
    <source>
        <dbReference type="EMBL" id="CAE0473194.1"/>
    </source>
</evidence>
<dbReference type="InterPro" id="IPR002110">
    <property type="entry name" value="Ankyrin_rpt"/>
</dbReference>
<protein>
    <submittedName>
        <fullName evidence="2">Uncharacterized protein</fullName>
    </submittedName>
</protein>
<dbReference type="AlphaFoldDB" id="A0A7S3QCG8"/>
<feature type="repeat" description="ANK" evidence="1">
    <location>
        <begin position="119"/>
        <end position="145"/>
    </location>
</feature>
<reference evidence="2" key="1">
    <citation type="submission" date="2021-01" db="EMBL/GenBank/DDBJ databases">
        <authorList>
            <person name="Corre E."/>
            <person name="Pelletier E."/>
            <person name="Niang G."/>
            <person name="Scheremetjew M."/>
            <person name="Finn R."/>
            <person name="Kale V."/>
            <person name="Holt S."/>
            <person name="Cochrane G."/>
            <person name="Meng A."/>
            <person name="Brown T."/>
            <person name="Cohen L."/>
        </authorList>
    </citation>
    <scope>NUCLEOTIDE SEQUENCE</scope>
    <source>
        <strain evidence="2">MM31A-1</strain>
    </source>
</reference>
<accession>A0A7S3QCG8</accession>
<dbReference type="EMBL" id="HBIO01023490">
    <property type="protein sequence ID" value="CAE0473194.1"/>
    <property type="molecule type" value="Transcribed_RNA"/>
</dbReference>
<name>A0A7S3QCG8_9STRA</name>
<dbReference type="Pfam" id="PF12796">
    <property type="entry name" value="Ank_2"/>
    <property type="match status" value="1"/>
</dbReference>
<sequence>MIPPQSTMQGQDTLADVGVDSQSMSPGELKSILDSDHISRDRVENMVKAANSLTRNYELAAFLKDEGISDPIKRGVLRRKNSNGLTALFWAIRNRAHSSVIRRMVEIGGEALVLQQNPLGENSLHYAAYCGAELDVFKILLESGG</sequence>
<dbReference type="PROSITE" id="PS50297">
    <property type="entry name" value="ANK_REP_REGION"/>
    <property type="match status" value="1"/>
</dbReference>
<dbReference type="Gene3D" id="1.25.40.20">
    <property type="entry name" value="Ankyrin repeat-containing domain"/>
    <property type="match status" value="1"/>
</dbReference>
<dbReference type="InterPro" id="IPR036770">
    <property type="entry name" value="Ankyrin_rpt-contain_sf"/>
</dbReference>
<proteinExistence type="predicted"/>